<dbReference type="InterPro" id="IPR000182">
    <property type="entry name" value="GNAT_dom"/>
</dbReference>
<dbReference type="PROSITE" id="PS51186">
    <property type="entry name" value="GNAT"/>
    <property type="match status" value="1"/>
</dbReference>
<dbReference type="CDD" id="cd04301">
    <property type="entry name" value="NAT_SF"/>
    <property type="match status" value="1"/>
</dbReference>
<gene>
    <name evidence="4" type="ORF">GCM10009083_25130</name>
</gene>
<evidence type="ECO:0000259" key="3">
    <source>
        <dbReference type="PROSITE" id="PS51186"/>
    </source>
</evidence>
<dbReference type="PANTHER" id="PTHR43877">
    <property type="entry name" value="AMINOALKYLPHOSPHONATE N-ACETYLTRANSFERASE-RELATED-RELATED"/>
    <property type="match status" value="1"/>
</dbReference>
<dbReference type="InterPro" id="IPR016181">
    <property type="entry name" value="Acyl_CoA_acyltransferase"/>
</dbReference>
<accession>A0ABQ2CRX6</accession>
<evidence type="ECO:0000256" key="2">
    <source>
        <dbReference type="ARBA" id="ARBA00023315"/>
    </source>
</evidence>
<proteinExistence type="predicted"/>
<keyword evidence="2" id="KW-0012">Acyltransferase</keyword>
<sequence length="142" mass="16020">MNDIRIRTIDWQTTPALRTIRQQVFVEEQKVAPELEWDEHDLTATHFLLTVDERPLGTARLLASGRIGRVALLPEARGKGLGKILMLAVMSHGRDAGMRQLELSAQTHALGFYEQLGFVVCSDVYEDAGIPHQRMRWTPTAD</sequence>
<evidence type="ECO:0000256" key="1">
    <source>
        <dbReference type="ARBA" id="ARBA00022679"/>
    </source>
</evidence>
<name>A0ABQ2CRX6_9GAMM</name>
<protein>
    <submittedName>
        <fullName evidence="4">Acetyltransferase</fullName>
    </submittedName>
</protein>
<organism evidence="4 5">
    <name type="scientific">Halopseudomonas pertucinogena</name>
    <dbReference type="NCBI Taxonomy" id="86175"/>
    <lineage>
        <taxon>Bacteria</taxon>
        <taxon>Pseudomonadati</taxon>
        <taxon>Pseudomonadota</taxon>
        <taxon>Gammaproteobacteria</taxon>
        <taxon>Pseudomonadales</taxon>
        <taxon>Pseudomonadaceae</taxon>
        <taxon>Halopseudomonas</taxon>
    </lineage>
</organism>
<reference evidence="5" key="1">
    <citation type="journal article" date="2019" name="Int. J. Syst. Evol. Microbiol.">
        <title>The Global Catalogue of Microorganisms (GCM) 10K type strain sequencing project: providing services to taxonomists for standard genome sequencing and annotation.</title>
        <authorList>
            <consortium name="The Broad Institute Genomics Platform"/>
            <consortium name="The Broad Institute Genome Sequencing Center for Infectious Disease"/>
            <person name="Wu L."/>
            <person name="Ma J."/>
        </authorList>
    </citation>
    <scope>NUCLEOTIDE SEQUENCE [LARGE SCALE GENOMIC DNA]</scope>
    <source>
        <strain evidence="5">JCM 11590</strain>
    </source>
</reference>
<dbReference type="Pfam" id="PF13673">
    <property type="entry name" value="Acetyltransf_10"/>
    <property type="match status" value="1"/>
</dbReference>
<evidence type="ECO:0000313" key="4">
    <source>
        <dbReference type="EMBL" id="GGJ07113.1"/>
    </source>
</evidence>
<dbReference type="InterPro" id="IPR050832">
    <property type="entry name" value="Bact_Acetyltransf"/>
</dbReference>
<dbReference type="SUPFAM" id="SSF55729">
    <property type="entry name" value="Acyl-CoA N-acyltransferases (Nat)"/>
    <property type="match status" value="1"/>
</dbReference>
<keyword evidence="1" id="KW-0808">Transferase</keyword>
<dbReference type="EMBL" id="BMNN01000006">
    <property type="protein sequence ID" value="GGJ07113.1"/>
    <property type="molecule type" value="Genomic_DNA"/>
</dbReference>
<dbReference type="Proteomes" id="UP000633263">
    <property type="component" value="Unassembled WGS sequence"/>
</dbReference>
<dbReference type="RefSeq" id="WP_188636998.1">
    <property type="nucleotide sequence ID" value="NZ_BMNN01000006.1"/>
</dbReference>
<dbReference type="Gene3D" id="3.40.630.30">
    <property type="match status" value="1"/>
</dbReference>
<evidence type="ECO:0000313" key="5">
    <source>
        <dbReference type="Proteomes" id="UP000633263"/>
    </source>
</evidence>
<comment type="caution">
    <text evidence="4">The sequence shown here is derived from an EMBL/GenBank/DDBJ whole genome shotgun (WGS) entry which is preliminary data.</text>
</comment>
<keyword evidence="5" id="KW-1185">Reference proteome</keyword>
<feature type="domain" description="N-acetyltransferase" evidence="3">
    <location>
        <begin position="4"/>
        <end position="140"/>
    </location>
</feature>